<dbReference type="Proteomes" id="UP001142055">
    <property type="component" value="Chromosome 1"/>
</dbReference>
<evidence type="ECO:0000313" key="2">
    <source>
        <dbReference type="Proteomes" id="UP001142055"/>
    </source>
</evidence>
<evidence type="ECO:0000313" key="1">
    <source>
        <dbReference type="EMBL" id="KAJ6225413.1"/>
    </source>
</evidence>
<keyword evidence="2" id="KW-1185">Reference proteome</keyword>
<comment type="caution">
    <text evidence="1">The sequence shown here is derived from an EMBL/GenBank/DDBJ whole genome shotgun (WGS) entry which is preliminary data.</text>
</comment>
<proteinExistence type="predicted"/>
<dbReference type="AlphaFoldDB" id="A0A9Q0RRC8"/>
<accession>A0A9Q0RRC8</accession>
<organism evidence="1 2">
    <name type="scientific">Blomia tropicalis</name>
    <name type="common">Mite</name>
    <dbReference type="NCBI Taxonomy" id="40697"/>
    <lineage>
        <taxon>Eukaryota</taxon>
        <taxon>Metazoa</taxon>
        <taxon>Ecdysozoa</taxon>
        <taxon>Arthropoda</taxon>
        <taxon>Chelicerata</taxon>
        <taxon>Arachnida</taxon>
        <taxon>Acari</taxon>
        <taxon>Acariformes</taxon>
        <taxon>Sarcoptiformes</taxon>
        <taxon>Astigmata</taxon>
        <taxon>Glycyphagoidea</taxon>
        <taxon>Echimyopodidae</taxon>
        <taxon>Blomia</taxon>
    </lineage>
</organism>
<sequence>MVCDLKQFEHVISVAYSSKSTIYLAILEFIRSRVNQTPLGEHIMVPTEVNQIVPKMDSYQQLNLIWLILDRNPTLSDDLWLKLAELSGEVISCDDYESCFLWRKEFGSVTIFPSLLGRRAYRSSLPPKERLHDGLYHVHDLIKANLPLFSEYEYLPTFEQLIAKNVKMDSPLMKLDTTKLKGQKSNKAFNNLEFANFFKHFIETNLDHSTILLEELSDCLYWVIDREVPPAFSTIATMKRDYSIYRLVRFMICGNEMHDVCLVINTLTKEQFDEFSSNLLPEDRYALDDGYLSLGISKTMDLYASDYNPFKSSWQDVFYHDDAGYNPKVMDSAHELMKYEELKDPLQRVIFKDPCFRNLLKRQVEEWYNTDIKDDEGKLRIKGVWDGSVQLKVDPTIFWDRYGSMEYRYFTPKGSYA</sequence>
<name>A0A9Q0RRC8_BLOTA</name>
<reference evidence="1" key="1">
    <citation type="submission" date="2022-12" db="EMBL/GenBank/DDBJ databases">
        <title>Genome assemblies of Blomia tropicalis.</title>
        <authorList>
            <person name="Cui Y."/>
        </authorList>
    </citation>
    <scope>NUCLEOTIDE SEQUENCE</scope>
    <source>
        <tissue evidence="1">Adult mites</tissue>
    </source>
</reference>
<dbReference type="EMBL" id="JAPWDV010000001">
    <property type="protein sequence ID" value="KAJ6225413.1"/>
    <property type="molecule type" value="Genomic_DNA"/>
</dbReference>
<protein>
    <submittedName>
        <fullName evidence="1">Uncharacterized protein</fullName>
    </submittedName>
</protein>
<gene>
    <name evidence="1" type="ORF">RDWZM_003958</name>
</gene>